<comment type="caution">
    <text evidence="3">The sequence shown here is derived from an EMBL/GenBank/DDBJ whole genome shotgun (WGS) entry which is preliminary data.</text>
</comment>
<dbReference type="InterPro" id="IPR054722">
    <property type="entry name" value="PolX-like_BBD"/>
</dbReference>
<protein>
    <recommendedName>
        <fullName evidence="2">Retrovirus-related Pol polyprotein from transposon TNT 1-94-like beta-barrel domain-containing protein</fullName>
    </recommendedName>
</protein>
<dbReference type="AlphaFoldDB" id="A0A8H7NSF9"/>
<evidence type="ECO:0000256" key="1">
    <source>
        <dbReference type="SAM" id="MobiDB-lite"/>
    </source>
</evidence>
<evidence type="ECO:0000313" key="3">
    <source>
        <dbReference type="EMBL" id="KAF9800126.1"/>
    </source>
</evidence>
<evidence type="ECO:0000313" key="4">
    <source>
        <dbReference type="Proteomes" id="UP000639403"/>
    </source>
</evidence>
<dbReference type="EMBL" id="JADOXO010000815">
    <property type="protein sequence ID" value="KAF9800126.1"/>
    <property type="molecule type" value="Genomic_DNA"/>
</dbReference>
<dbReference type="Proteomes" id="UP000639403">
    <property type="component" value="Unassembled WGS sequence"/>
</dbReference>
<organism evidence="3 4">
    <name type="scientific">Rhodonia placenta</name>
    <dbReference type="NCBI Taxonomy" id="104341"/>
    <lineage>
        <taxon>Eukaryota</taxon>
        <taxon>Fungi</taxon>
        <taxon>Dikarya</taxon>
        <taxon>Basidiomycota</taxon>
        <taxon>Agaricomycotina</taxon>
        <taxon>Agaricomycetes</taxon>
        <taxon>Polyporales</taxon>
        <taxon>Adustoporiaceae</taxon>
        <taxon>Rhodonia</taxon>
    </lineage>
</organism>
<proteinExistence type="predicted"/>
<name>A0A8H7NSF9_9APHY</name>
<dbReference type="Pfam" id="PF14223">
    <property type="entry name" value="Retrotran_gag_2"/>
    <property type="match status" value="1"/>
</dbReference>
<gene>
    <name evidence="3" type="ORF">IEO21_10439</name>
</gene>
<feature type="domain" description="Retrovirus-related Pol polyprotein from transposon TNT 1-94-like beta-barrel" evidence="2">
    <location>
        <begin position="177"/>
        <end position="225"/>
    </location>
</feature>
<sequence>MSPASSYEFQLNPSELMTSHILKLIKDGSNWILYKEQFRAAVYAKGLVWFLEGRDKAPILTTAPGVDLDADERYESANDIWVAKHQSIRTMLFQTLPESLKLWIASLQKASEAWQVVVDEYNNQGEFVQVELLRQMHALRCAEDSNPHPTLNQLEKLRSEYATAGASHQNLPTLTRLLDSGASCHFDPCRGNFITFRDIMPKPITSADGRTFHATGEGNVRCETCRDLGSSDRGKPKSWGCSTESHRSDGEQCSNLRLGTRNVLVSIR</sequence>
<dbReference type="Pfam" id="PF22936">
    <property type="entry name" value="Pol_BBD"/>
    <property type="match status" value="1"/>
</dbReference>
<feature type="region of interest" description="Disordered" evidence="1">
    <location>
        <begin position="229"/>
        <end position="249"/>
    </location>
</feature>
<reference evidence="3" key="1">
    <citation type="submission" date="2020-11" db="EMBL/GenBank/DDBJ databases">
        <authorList>
            <person name="Koelle M."/>
            <person name="Horta M.A.C."/>
            <person name="Nowrousian M."/>
            <person name="Ohm R.A."/>
            <person name="Benz P."/>
            <person name="Pilgard A."/>
        </authorList>
    </citation>
    <scope>NUCLEOTIDE SEQUENCE</scope>
    <source>
        <strain evidence="3">FPRL280</strain>
    </source>
</reference>
<reference evidence="3" key="2">
    <citation type="journal article" name="Front. Microbiol.">
        <title>Degradative Capacity of Two Strains of Rhodonia placenta: From Phenotype to Genotype.</title>
        <authorList>
            <person name="Kolle M."/>
            <person name="Horta M.A.C."/>
            <person name="Nowrousian M."/>
            <person name="Ohm R.A."/>
            <person name="Benz J.P."/>
            <person name="Pilgard A."/>
        </authorList>
    </citation>
    <scope>NUCLEOTIDE SEQUENCE</scope>
    <source>
        <strain evidence="3">FPRL280</strain>
    </source>
</reference>
<accession>A0A8H7NSF9</accession>
<evidence type="ECO:0000259" key="2">
    <source>
        <dbReference type="Pfam" id="PF22936"/>
    </source>
</evidence>